<evidence type="ECO:0000313" key="1">
    <source>
        <dbReference type="EMBL" id="EEG49957.1"/>
    </source>
</evidence>
<accession>C0CJU8</accession>
<dbReference type="PATRIC" id="fig|476272.21.peg.2463"/>
<reference evidence="1 2" key="1">
    <citation type="submission" date="2009-01" db="EMBL/GenBank/DDBJ databases">
        <authorList>
            <person name="Fulton L."/>
            <person name="Clifton S."/>
            <person name="Fulton B."/>
            <person name="Xu J."/>
            <person name="Minx P."/>
            <person name="Pepin K.H."/>
            <person name="Johnson M."/>
            <person name="Bhonagiri V."/>
            <person name="Nash W.E."/>
            <person name="Mardis E.R."/>
            <person name="Wilson R.K."/>
        </authorList>
    </citation>
    <scope>NUCLEOTIDE SEQUENCE [LARGE SCALE GENOMIC DNA]</scope>
    <source>
        <strain evidence="2">DSM 10507 / JCM 14656 / S5a33</strain>
    </source>
</reference>
<reference evidence="1 2" key="2">
    <citation type="submission" date="2009-02" db="EMBL/GenBank/DDBJ databases">
        <title>Draft genome sequence of Blautia hydrogenotrophica DSM 10507 (Ruminococcus hydrogenotrophicus DSM 10507).</title>
        <authorList>
            <person name="Sudarsanam P."/>
            <person name="Ley R."/>
            <person name="Guruge J."/>
            <person name="Turnbaugh P.J."/>
            <person name="Mahowald M."/>
            <person name="Liep D."/>
            <person name="Gordon J."/>
        </authorList>
    </citation>
    <scope>NUCLEOTIDE SEQUENCE [LARGE SCALE GENOMIC DNA]</scope>
    <source>
        <strain evidence="2">DSM 10507 / JCM 14656 / S5a33</strain>
    </source>
</reference>
<dbReference type="HOGENOM" id="CLU_2680327_0_0_9"/>
<proteinExistence type="predicted"/>
<organism evidence="1 2">
    <name type="scientific">Blautia hydrogenotrophica (strain DSM 10507 / JCM 14656 / S5a33)</name>
    <name type="common">Ruminococcus hydrogenotrophicus</name>
    <dbReference type="NCBI Taxonomy" id="476272"/>
    <lineage>
        <taxon>Bacteria</taxon>
        <taxon>Bacillati</taxon>
        <taxon>Bacillota</taxon>
        <taxon>Clostridia</taxon>
        <taxon>Lachnospirales</taxon>
        <taxon>Lachnospiraceae</taxon>
        <taxon>Blautia</taxon>
    </lineage>
</organism>
<dbReference type="Proteomes" id="UP000003100">
    <property type="component" value="Unassembled WGS sequence"/>
</dbReference>
<evidence type="ECO:0000313" key="2">
    <source>
        <dbReference type="Proteomes" id="UP000003100"/>
    </source>
</evidence>
<name>C0CJU8_BLAHS</name>
<comment type="caution">
    <text evidence="1">The sequence shown here is derived from an EMBL/GenBank/DDBJ whole genome shotgun (WGS) entry which is preliminary data.</text>
</comment>
<sequence>MWPCAEAKAEEGASMLAKAAARAKAALLLFTHLRFVSSNTLRDAHKLLQTAVWREYIWEFCTKCTKTPRRILEA</sequence>
<dbReference type="AlphaFoldDB" id="C0CJU8"/>
<gene>
    <name evidence="1" type="ORF">RUMHYD_01118</name>
</gene>
<keyword evidence="2" id="KW-1185">Reference proteome</keyword>
<dbReference type="EMBL" id="ACBZ01000049">
    <property type="protein sequence ID" value="EEG49957.1"/>
    <property type="molecule type" value="Genomic_DNA"/>
</dbReference>
<protein>
    <submittedName>
        <fullName evidence="1">Uncharacterized protein</fullName>
    </submittedName>
</protein>